<dbReference type="Gene3D" id="2.60.120.200">
    <property type="match status" value="2"/>
</dbReference>
<evidence type="ECO:0000313" key="4">
    <source>
        <dbReference type="Proteomes" id="UP000230742"/>
    </source>
</evidence>
<protein>
    <recommendedName>
        <fullName evidence="2">Fibronectin type-III domain-containing protein</fullName>
    </recommendedName>
</protein>
<feature type="domain" description="Fibronectin type-III" evidence="2">
    <location>
        <begin position="787"/>
        <end position="877"/>
    </location>
</feature>
<dbReference type="RefSeq" id="WP_100014854.1">
    <property type="nucleotide sequence ID" value="NZ_CP024728.1"/>
</dbReference>
<feature type="domain" description="Fibronectin type-III" evidence="2">
    <location>
        <begin position="1162"/>
        <end position="1422"/>
    </location>
</feature>
<dbReference type="InterPro" id="IPR011628">
    <property type="entry name" value="Cleaved_adhesin"/>
</dbReference>
<dbReference type="InterPro" id="IPR003961">
    <property type="entry name" value="FN3_dom"/>
</dbReference>
<dbReference type="SMART" id="SM00060">
    <property type="entry name" value="FN3"/>
    <property type="match status" value="3"/>
</dbReference>
<dbReference type="Gene3D" id="2.60.40.10">
    <property type="entry name" value="Immunoglobulins"/>
    <property type="match status" value="3"/>
</dbReference>
<sequence>MKTKLTLLLGSMLFFLTSLPVSAQLEKHQMLRANLGIIQSPQFSTTRESEVSNRFPMLKAKMPTIDNNIGKTAGLKHSAYKLAVNPKQSIWGNVITDNLLGMYSFNPVQSVHFTELASFKKGIFNGGCGLIDDELHGIYFDDTYAAYGVLGVFHYAFNIDTWELTTQPVQVNNWSIIATETATDPKTGEIFGEFYSSDLKSLEWGVVNYKTMTRTTISKAKYNYLAIGITNDGRAFGVADDGNLYQIDRATGAETLIGSTGIEVKDKAGSHFYQSGEIDPNTNEFYWAAKTADGECTLYTVDLNDGHVTAIGSMEQATVIGMTIPMPKAAAAAPNVATDLQTHFSGASTSGNISFKAPTTQFDGTVLASSSRLSYTITADNKQVASGSAAPGETVQAAIQVPEGMNHFIVTTSNAYGKSPKAKLDKYVGYDVPLPVSHIDLKIDNTRKATVTWQAPKKGVHQAYIGQLTYDVYRFGSTDTVKVASGLTATTFSETLPKSTRTSYAYGVRAINATQHSQMARSEYKVTGDVFGVPFFDDFKNKSDALIYTIVDANNDGYTWKWIDDAERGKAFRYSYSRKSNGDDWLISPPIKLEGGKTYNINFIACNTEAQYKEKLEVKMGNAPTAEAMNTDVVPAIEITNPEYQEFGGQITPQADGDYYIGFHAISEAKKYFIYLGGISVEPVPADNAPAAVDNLNVVANPTGALTSAVSFKTPTKAINGKQLSKIEKIELRNGARILKTIVNPSLGAEIKFIDDKPTHGTNNYIAIAYNEYGNGAKATCRTYIGKDVPAEPVAKAVDQGTSIKLTWEPAKGVHGGVVEVSKVSYDIFEVSEGELGDQIATVENGLTEYTVEGLKTTEGAQRYKYWAIGATYEGQSSEFATISTLLGAPYIMPYHNSFKNATLEDQLFYINSSNDKVLWRVTNSESSDNDGGSLFFKPRAEGESTITSGKIDMRGAVKPKLSFSYKVTNKTPVRLEIVFKHKDGTMTAPVWTYNFANEVNEASIGKWTDLVVELPQSLTTQDYALMQIKAFADGVSNDVVYLDNISIADPLQCDAAIELTAPEGVKKGQVVNLKVKVSNKGLDKIENAAITVSQNDKIIYQSTISQSLAMLQEVVIPISYTTTILDPSEHHIIKAELTVANDLKADNNTASADIFLEKANVLPPSNLTSNTEKVGTIELSWKKPETTPEVITESFENYEAWQTDFGKWSTFDADKGYAMQLSVQVKYPHQGEQFAFMNWKPNDYFNGAQELAPHSGEKAAVALYQQDNKGNMVAADNWLISQLLTGEEQTISFWVNNVRGNKNTTETFDVLTSSTDNQPASFNKIGSYEQESGTWKEVTVKLPAGTRYFAIRHTTPAKQAFIFMIDDITFEASNGPASYNVYREGSLLASTIQTSFIDENLSTGATHNYKVTAVYPDGSESEPISITATTDIRNVIGNDDQPHSIYTIDGKLVHKGLYNLNSLPKGIYIVNGKTIVVR</sequence>
<evidence type="ECO:0000256" key="1">
    <source>
        <dbReference type="SAM" id="SignalP"/>
    </source>
</evidence>
<name>A0A2D3LN40_PREIN</name>
<accession>A0A2D3LN40</accession>
<gene>
    <name evidence="3" type="ORF">CTM46_10900</name>
</gene>
<dbReference type="InterPro" id="IPR013783">
    <property type="entry name" value="Ig-like_fold"/>
</dbReference>
<dbReference type="Pfam" id="PF07675">
    <property type="entry name" value="Cleaved_Adhesin"/>
    <property type="match status" value="2"/>
</dbReference>
<dbReference type="Proteomes" id="UP000230742">
    <property type="component" value="Chromosome 2"/>
</dbReference>
<proteinExistence type="predicted"/>
<evidence type="ECO:0000313" key="3">
    <source>
        <dbReference type="EMBL" id="ATV32007.1"/>
    </source>
</evidence>
<dbReference type="NCBIfam" id="NF038128">
    <property type="entry name" value="choice_anch_J"/>
    <property type="match status" value="2"/>
</dbReference>
<evidence type="ECO:0000259" key="2">
    <source>
        <dbReference type="SMART" id="SM00060"/>
    </source>
</evidence>
<dbReference type="SUPFAM" id="SSF75011">
    <property type="entry name" value="3-carboxy-cis,cis-mucoante lactonizing enzyme"/>
    <property type="match status" value="1"/>
</dbReference>
<feature type="domain" description="Fibronectin type-III" evidence="2">
    <location>
        <begin position="433"/>
        <end position="517"/>
    </location>
</feature>
<reference evidence="3 4" key="1">
    <citation type="submission" date="2017-11" db="EMBL/GenBank/DDBJ databases">
        <title>Genome sequencing of Prevotella intermedia KCOM 1949.</title>
        <authorList>
            <person name="Kook J.-K."/>
            <person name="Park S.-N."/>
            <person name="Lim Y.K."/>
        </authorList>
    </citation>
    <scope>NUCLEOTIDE SEQUENCE [LARGE SCALE GENOMIC DNA]</scope>
    <source>
        <strain evidence="3 4">KCOM 1949</strain>
    </source>
</reference>
<feature type="chain" id="PRO_5013803813" description="Fibronectin type-III domain-containing protein" evidence="1">
    <location>
        <begin position="24"/>
        <end position="1479"/>
    </location>
</feature>
<feature type="signal peptide" evidence="1">
    <location>
        <begin position="1"/>
        <end position="23"/>
    </location>
</feature>
<keyword evidence="1" id="KW-0732">Signal</keyword>
<organism evidence="3 4">
    <name type="scientific">Prevotella intermedia</name>
    <dbReference type="NCBI Taxonomy" id="28131"/>
    <lineage>
        <taxon>Bacteria</taxon>
        <taxon>Pseudomonadati</taxon>
        <taxon>Bacteroidota</taxon>
        <taxon>Bacteroidia</taxon>
        <taxon>Bacteroidales</taxon>
        <taxon>Prevotellaceae</taxon>
        <taxon>Prevotella</taxon>
    </lineage>
</organism>
<dbReference type="EMBL" id="CP024728">
    <property type="protein sequence ID" value="ATV32007.1"/>
    <property type="molecule type" value="Genomic_DNA"/>
</dbReference>